<sequence>MKTKSPRHPPGESYERLLYLLFRKMQTEGITALQATELVQSALNEFYDKDWVEETGDTDGQHGSRGYQGTNESQPKASFEEEEEEECVVVAREPIKPRRKRECAEMEVL</sequence>
<proteinExistence type="predicted"/>
<protein>
    <submittedName>
        <fullName evidence="2">Uncharacterized protein</fullName>
    </submittedName>
</protein>
<feature type="compositionally biased region" description="Polar residues" evidence="1">
    <location>
        <begin position="67"/>
        <end position="76"/>
    </location>
</feature>
<dbReference type="EMBL" id="JFBX01000667">
    <property type="protein sequence ID" value="KXH31618.1"/>
    <property type="molecule type" value="Genomic_DNA"/>
</dbReference>
<organism evidence="2 3">
    <name type="scientific">Colletotrichum simmondsii</name>
    <dbReference type="NCBI Taxonomy" id="703756"/>
    <lineage>
        <taxon>Eukaryota</taxon>
        <taxon>Fungi</taxon>
        <taxon>Dikarya</taxon>
        <taxon>Ascomycota</taxon>
        <taxon>Pezizomycotina</taxon>
        <taxon>Sordariomycetes</taxon>
        <taxon>Hypocreomycetidae</taxon>
        <taxon>Glomerellales</taxon>
        <taxon>Glomerellaceae</taxon>
        <taxon>Colletotrichum</taxon>
        <taxon>Colletotrichum acutatum species complex</taxon>
    </lineage>
</organism>
<gene>
    <name evidence="2" type="ORF">CSIM01_13854</name>
</gene>
<evidence type="ECO:0000256" key="1">
    <source>
        <dbReference type="SAM" id="MobiDB-lite"/>
    </source>
</evidence>
<accession>A0A135S6S3</accession>
<evidence type="ECO:0000313" key="2">
    <source>
        <dbReference type="EMBL" id="KXH31618.1"/>
    </source>
</evidence>
<comment type="caution">
    <text evidence="2">The sequence shown here is derived from an EMBL/GenBank/DDBJ whole genome shotgun (WGS) entry which is preliminary data.</text>
</comment>
<evidence type="ECO:0000313" key="3">
    <source>
        <dbReference type="Proteomes" id="UP000070328"/>
    </source>
</evidence>
<feature type="region of interest" description="Disordered" evidence="1">
    <location>
        <begin position="51"/>
        <end position="85"/>
    </location>
</feature>
<dbReference type="Proteomes" id="UP000070328">
    <property type="component" value="Unassembled WGS sequence"/>
</dbReference>
<name>A0A135S6S3_9PEZI</name>
<dbReference type="AlphaFoldDB" id="A0A135S6S3"/>
<reference evidence="2 3" key="1">
    <citation type="submission" date="2014-02" db="EMBL/GenBank/DDBJ databases">
        <title>The genome sequence of Colletotrichum simmondsii CBS122122.</title>
        <authorList>
            <person name="Baroncelli R."/>
            <person name="Thon M.R."/>
        </authorList>
    </citation>
    <scope>NUCLEOTIDE SEQUENCE [LARGE SCALE GENOMIC DNA]</scope>
    <source>
        <strain evidence="2 3">CBS122122</strain>
    </source>
</reference>
<keyword evidence="3" id="KW-1185">Reference proteome</keyword>